<dbReference type="InterPro" id="IPR005119">
    <property type="entry name" value="LysR_subst-bd"/>
</dbReference>
<evidence type="ECO:0000313" key="6">
    <source>
        <dbReference type="EMBL" id="RXV65013.1"/>
    </source>
</evidence>
<dbReference type="GO" id="GO:0003700">
    <property type="term" value="F:DNA-binding transcription factor activity"/>
    <property type="evidence" value="ECO:0007669"/>
    <property type="project" value="InterPro"/>
</dbReference>
<keyword evidence="3" id="KW-0238">DNA-binding</keyword>
<dbReference type="RefSeq" id="WP_129517463.1">
    <property type="nucleotide sequence ID" value="NZ_QWEX01000003.1"/>
</dbReference>
<evidence type="ECO:0000256" key="1">
    <source>
        <dbReference type="ARBA" id="ARBA00009437"/>
    </source>
</evidence>
<dbReference type="InterPro" id="IPR036390">
    <property type="entry name" value="WH_DNA-bd_sf"/>
</dbReference>
<name>A0A4Q2A702_9BURK</name>
<comment type="similarity">
    <text evidence="1">Belongs to the LysR transcriptional regulatory family.</text>
</comment>
<evidence type="ECO:0000313" key="7">
    <source>
        <dbReference type="Proteomes" id="UP000289650"/>
    </source>
</evidence>
<sequence>MYTCTSDLDLRLIKVFLAVLDARGITAAEAMLGVRQSTISTQLAMLEARVGFRLCERGRAGFRLTSKGERFAASARSLIGATSSFVAEVREMDRKLVGTLSVGLIGNVAFGENTRVVEAISAFRKRDQAVRFSMVVGAPHELEEGIVNNKLDIALGYFWHRVPGLEYVRCFVERQIAYCGRAHPLFHTRRTPTMQDAAGFEWVWRSYPLPEERFAFSERQITATADNIEAAALLILSGGHLGYLPEHYAEEFERRGLLKAVNKAILSFDVEFHFAMKRASLEKPILRAFCDDLRESFQDSSTGERTEARDVAPVIGLVLV</sequence>
<dbReference type="Pfam" id="PF00126">
    <property type="entry name" value="HTH_1"/>
    <property type="match status" value="1"/>
</dbReference>
<dbReference type="PANTHER" id="PTHR30126">
    <property type="entry name" value="HTH-TYPE TRANSCRIPTIONAL REGULATOR"/>
    <property type="match status" value="1"/>
</dbReference>
<dbReference type="AlphaFoldDB" id="A0A4Q2A702"/>
<evidence type="ECO:0000256" key="3">
    <source>
        <dbReference type="ARBA" id="ARBA00023125"/>
    </source>
</evidence>
<gene>
    <name evidence="6" type="ORF">D1006_33065</name>
</gene>
<dbReference type="InterPro" id="IPR036388">
    <property type="entry name" value="WH-like_DNA-bd_sf"/>
</dbReference>
<evidence type="ECO:0000256" key="2">
    <source>
        <dbReference type="ARBA" id="ARBA00023015"/>
    </source>
</evidence>
<dbReference type="Pfam" id="PF03466">
    <property type="entry name" value="LysR_substrate"/>
    <property type="match status" value="1"/>
</dbReference>
<comment type="caution">
    <text evidence="6">The sequence shown here is derived from an EMBL/GenBank/DDBJ whole genome shotgun (WGS) entry which is preliminary data.</text>
</comment>
<dbReference type="CDD" id="cd05466">
    <property type="entry name" value="PBP2_LTTR_substrate"/>
    <property type="match status" value="1"/>
</dbReference>
<dbReference type="Gene3D" id="3.40.190.290">
    <property type="match status" value="1"/>
</dbReference>
<dbReference type="OrthoDB" id="8587655at2"/>
<dbReference type="Gene3D" id="1.10.10.10">
    <property type="entry name" value="Winged helix-like DNA-binding domain superfamily/Winged helix DNA-binding domain"/>
    <property type="match status" value="1"/>
</dbReference>
<proteinExistence type="inferred from homology"/>
<evidence type="ECO:0000259" key="5">
    <source>
        <dbReference type="PROSITE" id="PS50931"/>
    </source>
</evidence>
<dbReference type="Proteomes" id="UP000289650">
    <property type="component" value="Unassembled WGS sequence"/>
</dbReference>
<dbReference type="PROSITE" id="PS50931">
    <property type="entry name" value="HTH_LYSR"/>
    <property type="match status" value="1"/>
</dbReference>
<evidence type="ECO:0000256" key="4">
    <source>
        <dbReference type="ARBA" id="ARBA00023163"/>
    </source>
</evidence>
<dbReference type="SUPFAM" id="SSF53850">
    <property type="entry name" value="Periplasmic binding protein-like II"/>
    <property type="match status" value="1"/>
</dbReference>
<dbReference type="PANTHER" id="PTHR30126:SF98">
    <property type="entry name" value="HTH-TYPE TRANSCRIPTIONAL ACTIVATOR BAUR"/>
    <property type="match status" value="1"/>
</dbReference>
<dbReference type="SUPFAM" id="SSF46785">
    <property type="entry name" value="Winged helix' DNA-binding domain"/>
    <property type="match status" value="1"/>
</dbReference>
<protein>
    <submittedName>
        <fullName evidence="6">LysR family transcriptional regulator</fullName>
    </submittedName>
</protein>
<reference evidence="6 7" key="1">
    <citation type="submission" date="2018-08" db="EMBL/GenBank/DDBJ databases">
        <title>Mountain-cultivated ginseng endophyte, Burkholderia stabilis and its activity against ginseng root rot disease.</title>
        <authorList>
            <person name="Tapan Kumar M."/>
            <person name="Bae H."/>
            <person name="Shanmugam G."/>
            <person name="Jeon J."/>
        </authorList>
    </citation>
    <scope>NUCLEOTIDE SEQUENCE [LARGE SCALE GENOMIC DNA]</scope>
    <source>
        <strain evidence="6 7">EB159</strain>
    </source>
</reference>
<organism evidence="6 7">
    <name type="scientific">Burkholderia stabilis</name>
    <dbReference type="NCBI Taxonomy" id="95485"/>
    <lineage>
        <taxon>Bacteria</taxon>
        <taxon>Pseudomonadati</taxon>
        <taxon>Pseudomonadota</taxon>
        <taxon>Betaproteobacteria</taxon>
        <taxon>Burkholderiales</taxon>
        <taxon>Burkholderiaceae</taxon>
        <taxon>Burkholderia</taxon>
        <taxon>Burkholderia cepacia complex</taxon>
    </lineage>
</organism>
<keyword evidence="4" id="KW-0804">Transcription</keyword>
<dbReference type="EMBL" id="QWEX01000003">
    <property type="protein sequence ID" value="RXV65013.1"/>
    <property type="molecule type" value="Genomic_DNA"/>
</dbReference>
<feature type="domain" description="HTH lysR-type" evidence="5">
    <location>
        <begin position="8"/>
        <end position="65"/>
    </location>
</feature>
<dbReference type="GO" id="GO:0000976">
    <property type="term" value="F:transcription cis-regulatory region binding"/>
    <property type="evidence" value="ECO:0007669"/>
    <property type="project" value="TreeGrafter"/>
</dbReference>
<accession>A0A4Q2A702</accession>
<dbReference type="InterPro" id="IPR000847">
    <property type="entry name" value="LysR_HTH_N"/>
</dbReference>
<keyword evidence="2" id="KW-0805">Transcription regulation</keyword>